<reference evidence="3" key="1">
    <citation type="journal article" date="2017" name="Cell">
        <title>Insights into land plant evolution garnered from the Marchantia polymorpha genome.</title>
        <authorList>
            <person name="Bowman J.L."/>
            <person name="Kohchi T."/>
            <person name="Yamato K.T."/>
            <person name="Jenkins J."/>
            <person name="Shu S."/>
            <person name="Ishizaki K."/>
            <person name="Yamaoka S."/>
            <person name="Nishihama R."/>
            <person name="Nakamura Y."/>
            <person name="Berger F."/>
            <person name="Adam C."/>
            <person name="Aki S.S."/>
            <person name="Althoff F."/>
            <person name="Araki T."/>
            <person name="Arteaga-Vazquez M.A."/>
            <person name="Balasubrmanian S."/>
            <person name="Barry K."/>
            <person name="Bauer D."/>
            <person name="Boehm C.R."/>
            <person name="Briginshaw L."/>
            <person name="Caballero-Perez J."/>
            <person name="Catarino B."/>
            <person name="Chen F."/>
            <person name="Chiyoda S."/>
            <person name="Chovatia M."/>
            <person name="Davies K.M."/>
            <person name="Delmans M."/>
            <person name="Demura T."/>
            <person name="Dierschke T."/>
            <person name="Dolan L."/>
            <person name="Dorantes-Acosta A.E."/>
            <person name="Eklund D.M."/>
            <person name="Florent S.N."/>
            <person name="Flores-Sandoval E."/>
            <person name="Fujiyama A."/>
            <person name="Fukuzawa H."/>
            <person name="Galik B."/>
            <person name="Grimanelli D."/>
            <person name="Grimwood J."/>
            <person name="Grossniklaus U."/>
            <person name="Hamada T."/>
            <person name="Haseloff J."/>
            <person name="Hetherington A.J."/>
            <person name="Higo A."/>
            <person name="Hirakawa Y."/>
            <person name="Hundley H.N."/>
            <person name="Ikeda Y."/>
            <person name="Inoue K."/>
            <person name="Inoue S.I."/>
            <person name="Ishida S."/>
            <person name="Jia Q."/>
            <person name="Kakita M."/>
            <person name="Kanazawa T."/>
            <person name="Kawai Y."/>
            <person name="Kawashima T."/>
            <person name="Kennedy M."/>
            <person name="Kinose K."/>
            <person name="Kinoshita T."/>
            <person name="Kohara Y."/>
            <person name="Koide E."/>
            <person name="Komatsu K."/>
            <person name="Kopischke S."/>
            <person name="Kubo M."/>
            <person name="Kyozuka J."/>
            <person name="Lagercrantz U."/>
            <person name="Lin S.S."/>
            <person name="Lindquist E."/>
            <person name="Lipzen A.M."/>
            <person name="Lu C.W."/>
            <person name="De Luna E."/>
            <person name="Martienssen R.A."/>
            <person name="Minamino N."/>
            <person name="Mizutani M."/>
            <person name="Mizutani M."/>
            <person name="Mochizuki N."/>
            <person name="Monte I."/>
            <person name="Mosher R."/>
            <person name="Nagasaki H."/>
            <person name="Nakagami H."/>
            <person name="Naramoto S."/>
            <person name="Nishitani K."/>
            <person name="Ohtani M."/>
            <person name="Okamoto T."/>
            <person name="Okumura M."/>
            <person name="Phillips J."/>
            <person name="Pollak B."/>
            <person name="Reinders A."/>
            <person name="Rovekamp M."/>
            <person name="Sano R."/>
            <person name="Sawa S."/>
            <person name="Schmid M.W."/>
            <person name="Shirakawa M."/>
            <person name="Solano R."/>
            <person name="Spunde A."/>
            <person name="Suetsugu N."/>
            <person name="Sugano S."/>
            <person name="Sugiyama A."/>
            <person name="Sun R."/>
            <person name="Suzuki Y."/>
            <person name="Takenaka M."/>
            <person name="Takezawa D."/>
            <person name="Tomogane H."/>
            <person name="Tsuzuki M."/>
            <person name="Ueda T."/>
            <person name="Umeda M."/>
            <person name="Ward J.M."/>
            <person name="Watanabe Y."/>
            <person name="Yazaki K."/>
            <person name="Yokoyama R."/>
            <person name="Yoshitake Y."/>
            <person name="Yotsui I."/>
            <person name="Zachgo S."/>
            <person name="Schmutz J."/>
        </authorList>
    </citation>
    <scope>NUCLEOTIDE SEQUENCE [LARGE SCALE GENOMIC DNA]</scope>
    <source>
        <strain evidence="3">Tak-1</strain>
    </source>
</reference>
<proteinExistence type="predicted"/>
<gene>
    <name evidence="2" type="ORF">MARPO_0004s0209</name>
</gene>
<name>A0A2R6XS93_MARPO</name>
<organism evidence="2 3">
    <name type="scientific">Marchantia polymorpha</name>
    <name type="common">Common liverwort</name>
    <name type="synonym">Marchantia aquatica</name>
    <dbReference type="NCBI Taxonomy" id="3197"/>
    <lineage>
        <taxon>Eukaryota</taxon>
        <taxon>Viridiplantae</taxon>
        <taxon>Streptophyta</taxon>
        <taxon>Embryophyta</taxon>
        <taxon>Marchantiophyta</taxon>
        <taxon>Marchantiopsida</taxon>
        <taxon>Marchantiidae</taxon>
        <taxon>Marchantiales</taxon>
        <taxon>Marchantiaceae</taxon>
        <taxon>Marchantia</taxon>
    </lineage>
</organism>
<evidence type="ECO:0000256" key="1">
    <source>
        <dbReference type="SAM" id="MobiDB-lite"/>
    </source>
</evidence>
<evidence type="ECO:0000313" key="3">
    <source>
        <dbReference type="Proteomes" id="UP000244005"/>
    </source>
</evidence>
<protein>
    <submittedName>
        <fullName evidence="2">Uncharacterized protein</fullName>
    </submittedName>
</protein>
<sequence length="62" mass="7249">MHTAGHATYRPMRKSGKRGARIQRRTDNLMVVYRTRDGNRIKFLPSKAALWHCHRCSSNHES</sequence>
<feature type="compositionally biased region" description="Basic residues" evidence="1">
    <location>
        <begin position="11"/>
        <end position="23"/>
    </location>
</feature>
<keyword evidence="3" id="KW-1185">Reference proteome</keyword>
<accession>A0A2R6XS93</accession>
<dbReference type="EMBL" id="KZ772676">
    <property type="protein sequence ID" value="PTQ48959.1"/>
    <property type="molecule type" value="Genomic_DNA"/>
</dbReference>
<dbReference type="Gramene" id="Mp3g14620.1">
    <property type="protein sequence ID" value="Mp3g14620.1.cds1"/>
    <property type="gene ID" value="Mp3g14620"/>
</dbReference>
<dbReference type="Proteomes" id="UP000244005">
    <property type="component" value="Unassembled WGS sequence"/>
</dbReference>
<dbReference type="AlphaFoldDB" id="A0A2R6XS93"/>
<evidence type="ECO:0000313" key="2">
    <source>
        <dbReference type="EMBL" id="PTQ48959.1"/>
    </source>
</evidence>
<feature type="region of interest" description="Disordered" evidence="1">
    <location>
        <begin position="1"/>
        <end position="23"/>
    </location>
</feature>